<evidence type="ECO:0000256" key="1">
    <source>
        <dbReference type="SAM" id="MobiDB-lite"/>
    </source>
</evidence>
<dbReference type="PANTHER" id="PTHR33979:SF2">
    <property type="entry name" value="PEPTIDASE M50B-LIKE-DOMAIN-CONTAINING PROTEIN"/>
    <property type="match status" value="1"/>
</dbReference>
<sequence length="544" mass="59746">MSSKTLSKETKKMDSISSASSLSSFSSGLLPSSFTDRSGSSVVRNKSFASLATTPTHTQQQKQQQHSNKMLTLASLLRYMEGYELIVELKTGKRHRGILTNADDTMNMTLKQVEQTSGGSSAANEASLSMSTTTTTTPLSLHHPNQHQQSCQFELADSSWTSIDGLLPATMGSANNEVTIRGSQVRYVQFPDNANLSSMVLSGREREQQARNKYRKTDVSSILQTTHHRKPIDNDKHRNLSSKDLSQSTDEQNRALPTRINAGTTLSIGSLQNRNICLNKIHRSHAAASHTSKLGSREKTSSHHYHPKMAVDWKLLGCCETRVIVFLCCYAGYSLFTMFLMESVVVKPMKLISIFIHEMGHASAAWLTGGNIQKIEVYQNEGGVAHFGGGFRPAVIPAGYVGVAFWGGVFVALSGSRLGATIAGSLFMFSLLICLRFSPNGLLIWLCVGFILITLTATLIDWLVFSPILEYVTLFYGVFIGWYGIMDIWDDTIARVVSESDAGACHQMWPCCAPRCVGVQFLLCAILCQVAGLYFAMVSLMKEA</sequence>
<accession>A0A9K3KJ06</accession>
<dbReference type="InterPro" id="IPR001163">
    <property type="entry name" value="Sm_dom_euk/arc"/>
</dbReference>
<feature type="transmembrane region" description="Helical" evidence="2">
    <location>
        <begin position="394"/>
        <end position="412"/>
    </location>
</feature>
<evidence type="ECO:0000256" key="2">
    <source>
        <dbReference type="SAM" id="Phobius"/>
    </source>
</evidence>
<dbReference type="PANTHER" id="PTHR33979">
    <property type="entry name" value="OS02G0221600 PROTEIN"/>
    <property type="match status" value="1"/>
</dbReference>
<feature type="domain" description="Sm" evidence="3">
    <location>
        <begin position="75"/>
        <end position="190"/>
    </location>
</feature>
<feature type="region of interest" description="Disordered" evidence="1">
    <location>
        <begin position="203"/>
        <end position="258"/>
    </location>
</feature>
<dbReference type="AlphaFoldDB" id="A0A9K3KJ06"/>
<keyword evidence="5" id="KW-1185">Reference proteome</keyword>
<feature type="transmembrane region" description="Helical" evidence="2">
    <location>
        <begin position="471"/>
        <end position="489"/>
    </location>
</feature>
<keyword evidence="2" id="KW-0472">Membrane</keyword>
<feature type="compositionally biased region" description="Low complexity" evidence="1">
    <location>
        <begin position="15"/>
        <end position="27"/>
    </location>
</feature>
<dbReference type="EMBL" id="JAGRRH010000023">
    <property type="protein sequence ID" value="KAG7343728.1"/>
    <property type="molecule type" value="Genomic_DNA"/>
</dbReference>
<keyword evidence="2" id="KW-0812">Transmembrane</keyword>
<protein>
    <submittedName>
        <fullName evidence="4">Peptidase M50B family protein</fullName>
    </submittedName>
</protein>
<feature type="transmembrane region" description="Helical" evidence="2">
    <location>
        <begin position="323"/>
        <end position="341"/>
    </location>
</feature>
<feature type="transmembrane region" description="Helical" evidence="2">
    <location>
        <begin position="442"/>
        <end position="465"/>
    </location>
</feature>
<organism evidence="4 5">
    <name type="scientific">Nitzschia inconspicua</name>
    <dbReference type="NCBI Taxonomy" id="303405"/>
    <lineage>
        <taxon>Eukaryota</taxon>
        <taxon>Sar</taxon>
        <taxon>Stramenopiles</taxon>
        <taxon>Ochrophyta</taxon>
        <taxon>Bacillariophyta</taxon>
        <taxon>Bacillariophyceae</taxon>
        <taxon>Bacillariophycidae</taxon>
        <taxon>Bacillariales</taxon>
        <taxon>Bacillariaceae</taxon>
        <taxon>Nitzschia</taxon>
    </lineage>
</organism>
<dbReference type="InterPro" id="IPR049500">
    <property type="entry name" value="Peptidase_M50B-like"/>
</dbReference>
<feature type="compositionally biased region" description="Basic and acidic residues" evidence="1">
    <location>
        <begin position="203"/>
        <end position="218"/>
    </location>
</feature>
<name>A0A9K3KJ06_9STRA</name>
<evidence type="ECO:0000313" key="5">
    <source>
        <dbReference type="Proteomes" id="UP000693970"/>
    </source>
</evidence>
<keyword evidence="2" id="KW-1133">Transmembrane helix</keyword>
<dbReference type="Proteomes" id="UP000693970">
    <property type="component" value="Unassembled WGS sequence"/>
</dbReference>
<evidence type="ECO:0000313" key="4">
    <source>
        <dbReference type="EMBL" id="KAG7343728.1"/>
    </source>
</evidence>
<feature type="compositionally biased region" description="Basic and acidic residues" evidence="1">
    <location>
        <begin position="1"/>
        <end position="14"/>
    </location>
</feature>
<feature type="transmembrane region" description="Helical" evidence="2">
    <location>
        <begin position="517"/>
        <end position="537"/>
    </location>
</feature>
<evidence type="ECO:0000259" key="3">
    <source>
        <dbReference type="SMART" id="SM00651"/>
    </source>
</evidence>
<dbReference type="OrthoDB" id="40823at2759"/>
<proteinExistence type="predicted"/>
<dbReference type="Pfam" id="PF01423">
    <property type="entry name" value="LSM"/>
    <property type="match status" value="1"/>
</dbReference>
<feature type="region of interest" description="Disordered" evidence="1">
    <location>
        <begin position="1"/>
        <end position="27"/>
    </location>
</feature>
<dbReference type="SMART" id="SM00651">
    <property type="entry name" value="Sm"/>
    <property type="match status" value="1"/>
</dbReference>
<gene>
    <name evidence="4" type="ORF">IV203_021736</name>
</gene>
<dbReference type="Pfam" id="PF13398">
    <property type="entry name" value="Peptidase_M50B"/>
    <property type="match status" value="1"/>
</dbReference>
<reference evidence="4" key="2">
    <citation type="submission" date="2021-04" db="EMBL/GenBank/DDBJ databases">
        <authorList>
            <person name="Podell S."/>
        </authorList>
    </citation>
    <scope>NUCLEOTIDE SEQUENCE</scope>
    <source>
        <strain evidence="4">Hildebrandi</strain>
    </source>
</reference>
<comment type="caution">
    <text evidence="4">The sequence shown here is derived from an EMBL/GenBank/DDBJ whole genome shotgun (WGS) entry which is preliminary data.</text>
</comment>
<reference evidence="4" key="1">
    <citation type="journal article" date="2021" name="Sci. Rep.">
        <title>Diploid genomic architecture of Nitzschia inconspicua, an elite biomass production diatom.</title>
        <authorList>
            <person name="Oliver A."/>
            <person name="Podell S."/>
            <person name="Pinowska A."/>
            <person name="Traller J.C."/>
            <person name="Smith S.R."/>
            <person name="McClure R."/>
            <person name="Beliaev A."/>
            <person name="Bohutskyi P."/>
            <person name="Hill E.A."/>
            <person name="Rabines A."/>
            <person name="Zheng H."/>
            <person name="Allen L.Z."/>
            <person name="Kuo A."/>
            <person name="Grigoriev I.V."/>
            <person name="Allen A.E."/>
            <person name="Hazlebeck D."/>
            <person name="Allen E.E."/>
        </authorList>
    </citation>
    <scope>NUCLEOTIDE SEQUENCE</scope>
    <source>
        <strain evidence="4">Hildebrandi</strain>
    </source>
</reference>